<dbReference type="Pfam" id="PF01451">
    <property type="entry name" value="LMWPc"/>
    <property type="match status" value="1"/>
</dbReference>
<keyword evidence="3" id="KW-1185">Reference proteome</keyword>
<protein>
    <submittedName>
        <fullName evidence="2">Low molecular weight phosphatase family protein</fullName>
    </submittedName>
</protein>
<dbReference type="Proteomes" id="UP000282515">
    <property type="component" value="Unassembled WGS sequence"/>
</dbReference>
<dbReference type="Gene3D" id="3.40.50.2300">
    <property type="match status" value="1"/>
</dbReference>
<evidence type="ECO:0000313" key="3">
    <source>
        <dbReference type="Proteomes" id="UP000282515"/>
    </source>
</evidence>
<dbReference type="SUPFAM" id="SSF52788">
    <property type="entry name" value="Phosphotyrosine protein phosphatases I"/>
    <property type="match status" value="1"/>
</dbReference>
<dbReference type="AlphaFoldDB" id="A0A3L8PIK9"/>
<organism evidence="2 3">
    <name type="scientific">Aeromicrobium phragmitis</name>
    <dbReference type="NCBI Taxonomy" id="2478914"/>
    <lineage>
        <taxon>Bacteria</taxon>
        <taxon>Bacillati</taxon>
        <taxon>Actinomycetota</taxon>
        <taxon>Actinomycetes</taxon>
        <taxon>Propionibacteriales</taxon>
        <taxon>Nocardioidaceae</taxon>
        <taxon>Aeromicrobium</taxon>
    </lineage>
</organism>
<name>A0A3L8PIK9_9ACTN</name>
<reference evidence="2 3" key="1">
    <citation type="submission" date="2018-10" db="EMBL/GenBank/DDBJ databases">
        <title>Aeromicrobium sp. 9W16Y-2 whole genome shotgun sequence.</title>
        <authorList>
            <person name="Li F."/>
        </authorList>
    </citation>
    <scope>NUCLEOTIDE SEQUENCE [LARGE SCALE GENOMIC DNA]</scope>
    <source>
        <strain evidence="2 3">9W16Y-2</strain>
    </source>
</reference>
<dbReference type="OrthoDB" id="9784339at2"/>
<dbReference type="EMBL" id="RDBF01000017">
    <property type="protein sequence ID" value="RLV54549.1"/>
    <property type="molecule type" value="Genomic_DNA"/>
</dbReference>
<evidence type="ECO:0000313" key="2">
    <source>
        <dbReference type="EMBL" id="RLV54549.1"/>
    </source>
</evidence>
<evidence type="ECO:0000259" key="1">
    <source>
        <dbReference type="SMART" id="SM00226"/>
    </source>
</evidence>
<proteinExistence type="predicted"/>
<dbReference type="PANTHER" id="PTHR11717">
    <property type="entry name" value="LOW MOLECULAR WEIGHT PROTEIN TYROSINE PHOSPHATASE"/>
    <property type="match status" value="1"/>
</dbReference>
<dbReference type="SMART" id="SM00226">
    <property type="entry name" value="LMWPc"/>
    <property type="match status" value="1"/>
</dbReference>
<feature type="domain" description="Phosphotyrosine protein phosphatase I" evidence="1">
    <location>
        <begin position="31"/>
        <end position="197"/>
    </location>
</feature>
<comment type="caution">
    <text evidence="2">The sequence shown here is derived from an EMBL/GenBank/DDBJ whole genome shotgun (WGS) entry which is preliminary data.</text>
</comment>
<gene>
    <name evidence="2" type="ORF">D9V41_15585</name>
</gene>
<accession>A0A3L8PIK9</accession>
<dbReference type="InterPro" id="IPR036196">
    <property type="entry name" value="Ptyr_pPase_sf"/>
</dbReference>
<dbReference type="InterPro" id="IPR023485">
    <property type="entry name" value="Ptyr_pPase"/>
</dbReference>
<dbReference type="InterPro" id="IPR050438">
    <property type="entry name" value="LMW_PTPase"/>
</dbReference>
<sequence>MRGCLRERTAMRPPYRSCRRSCLRYARAMAFRILVVCTANVCRSPLAAGLLRRRLDSGAFVVESAGIRALDGGRTDANVVQRLTRRGIHLPDLAARQLTPDIARQADLILTATRDHRGDVLEVFPGALRRTFTLLEFAALAPRVGANGPADLVRGAAMMRSDGPQDVDIEDPIGRSDDVHDAVARQIEEAVDTIAKNLAP</sequence>
<dbReference type="GO" id="GO:0004725">
    <property type="term" value="F:protein tyrosine phosphatase activity"/>
    <property type="evidence" value="ECO:0007669"/>
    <property type="project" value="TreeGrafter"/>
</dbReference>
<dbReference type="PANTHER" id="PTHR11717:SF31">
    <property type="entry name" value="LOW MOLECULAR WEIGHT PROTEIN-TYROSINE-PHOSPHATASE ETP-RELATED"/>
    <property type="match status" value="1"/>
</dbReference>